<organism evidence="4 5">
    <name type="scientific">Pyramidobacter porci</name>
    <dbReference type="NCBI Taxonomy" id="2605789"/>
    <lineage>
        <taxon>Bacteria</taxon>
        <taxon>Thermotogati</taxon>
        <taxon>Synergistota</taxon>
        <taxon>Synergistia</taxon>
        <taxon>Synergistales</taxon>
        <taxon>Dethiosulfovibrionaceae</taxon>
        <taxon>Pyramidobacter</taxon>
    </lineage>
</organism>
<name>A0A6L5YE24_9BACT</name>
<sequence>MKKFVAALSLSLAFAACAAAEPSGTVMLYSSMQEDQLIAIKQGFEKKYPGVTMEYYFAGTGKVMTKIATEAQAGRVDADIIWVGDPTNYVSFKAQGILQPYSSPEAEKIDKAFVDAEGYYTGARMMNMGIAYNTLNVEAADAPKTWNDLCDPKWNDQVVMTDPNTAGTTKYWRNAIMANAKYGAPFMEKLKANKCYFESGTTATHNQVAAGAYKLGVCLDYVTANLIKEGSPIAFVYPEDTVSIFSPIGLVKDCKNEANGKLLYDFILSKEGQEILVANNLLSVRGDVAQNADVAAIAAKAMVSDMAEVVAKQKENAAAFDKIFR</sequence>
<dbReference type="Pfam" id="PF13343">
    <property type="entry name" value="SBP_bac_6"/>
    <property type="match status" value="1"/>
</dbReference>
<dbReference type="InterPro" id="IPR026045">
    <property type="entry name" value="Ferric-bd"/>
</dbReference>
<proteinExistence type="predicted"/>
<dbReference type="AlphaFoldDB" id="A0A6L5YE24"/>
<keyword evidence="2" id="KW-0479">Metal-binding</keyword>
<keyword evidence="5" id="KW-1185">Reference proteome</keyword>
<evidence type="ECO:0000256" key="2">
    <source>
        <dbReference type="PIRSR" id="PIRSR002825-1"/>
    </source>
</evidence>
<dbReference type="Gene3D" id="3.40.190.10">
    <property type="entry name" value="Periplasmic binding protein-like II"/>
    <property type="match status" value="2"/>
</dbReference>
<keyword evidence="2" id="KW-0408">Iron</keyword>
<dbReference type="CDD" id="cd13547">
    <property type="entry name" value="PBP2_Fbp_like_2"/>
    <property type="match status" value="1"/>
</dbReference>
<keyword evidence="1 3" id="KW-0732">Signal</keyword>
<dbReference type="SUPFAM" id="SSF53850">
    <property type="entry name" value="Periplasmic binding protein-like II"/>
    <property type="match status" value="1"/>
</dbReference>
<reference evidence="4 5" key="1">
    <citation type="submission" date="2019-08" db="EMBL/GenBank/DDBJ databases">
        <title>In-depth cultivation of the pig gut microbiome towards novel bacterial diversity and tailored functional studies.</title>
        <authorList>
            <person name="Wylensek D."/>
            <person name="Hitch T.C.A."/>
            <person name="Clavel T."/>
        </authorList>
    </citation>
    <scope>NUCLEOTIDE SEQUENCE [LARGE SCALE GENOMIC DNA]</scope>
    <source>
        <strain evidence="4 5">SM-530-WT-4B</strain>
    </source>
</reference>
<evidence type="ECO:0000313" key="5">
    <source>
        <dbReference type="Proteomes" id="UP000473699"/>
    </source>
</evidence>
<feature type="chain" id="PRO_5026848935" evidence="3">
    <location>
        <begin position="19"/>
        <end position="325"/>
    </location>
</feature>
<feature type="signal peptide" evidence="3">
    <location>
        <begin position="1"/>
        <end position="18"/>
    </location>
</feature>
<feature type="binding site" evidence="2">
    <location>
        <position position="221"/>
    </location>
    <ligand>
        <name>Fe cation</name>
        <dbReference type="ChEBI" id="CHEBI:24875"/>
    </ligand>
</feature>
<evidence type="ECO:0000313" key="4">
    <source>
        <dbReference type="EMBL" id="MST55877.1"/>
    </source>
</evidence>
<evidence type="ECO:0000256" key="3">
    <source>
        <dbReference type="SAM" id="SignalP"/>
    </source>
</evidence>
<gene>
    <name evidence="4" type="ORF">FYJ74_07515</name>
</gene>
<dbReference type="PROSITE" id="PS51257">
    <property type="entry name" value="PROKAR_LIPOPROTEIN"/>
    <property type="match status" value="1"/>
</dbReference>
<dbReference type="EMBL" id="VUNH01000007">
    <property type="protein sequence ID" value="MST55877.1"/>
    <property type="molecule type" value="Genomic_DNA"/>
</dbReference>
<dbReference type="PANTHER" id="PTHR30006">
    <property type="entry name" value="THIAMINE-BINDING PERIPLASMIC PROTEIN-RELATED"/>
    <property type="match status" value="1"/>
</dbReference>
<accession>A0A6L5YE24</accession>
<dbReference type="GO" id="GO:0046872">
    <property type="term" value="F:metal ion binding"/>
    <property type="evidence" value="ECO:0007669"/>
    <property type="project" value="UniProtKB-KW"/>
</dbReference>
<dbReference type="RefSeq" id="WP_154528965.1">
    <property type="nucleotide sequence ID" value="NZ_VUNH01000007.1"/>
</dbReference>
<evidence type="ECO:0000256" key="1">
    <source>
        <dbReference type="ARBA" id="ARBA00022729"/>
    </source>
</evidence>
<protein>
    <submittedName>
        <fullName evidence="4">ABC transporter substrate-binding protein</fullName>
    </submittedName>
</protein>
<dbReference type="PIRSF" id="PIRSF002825">
    <property type="entry name" value="CfbpA"/>
    <property type="match status" value="1"/>
</dbReference>
<dbReference type="Proteomes" id="UP000473699">
    <property type="component" value="Unassembled WGS sequence"/>
</dbReference>
<comment type="caution">
    <text evidence="4">The sequence shown here is derived from an EMBL/GenBank/DDBJ whole genome shotgun (WGS) entry which is preliminary data.</text>
</comment>